<feature type="non-terminal residue" evidence="2">
    <location>
        <position position="167"/>
    </location>
</feature>
<keyword evidence="3" id="KW-1185">Reference proteome</keyword>
<gene>
    <name evidence="2" type="ORF">FOL47_004453</name>
</gene>
<evidence type="ECO:0000313" key="3">
    <source>
        <dbReference type="Proteomes" id="UP000591131"/>
    </source>
</evidence>
<comment type="caution">
    <text evidence="2">The sequence shown here is derived from an EMBL/GenBank/DDBJ whole genome shotgun (WGS) entry which is preliminary data.</text>
</comment>
<organism evidence="2 3">
    <name type="scientific">Perkinsus chesapeaki</name>
    <name type="common">Clam parasite</name>
    <name type="synonym">Perkinsus andrewsi</name>
    <dbReference type="NCBI Taxonomy" id="330153"/>
    <lineage>
        <taxon>Eukaryota</taxon>
        <taxon>Sar</taxon>
        <taxon>Alveolata</taxon>
        <taxon>Perkinsozoa</taxon>
        <taxon>Perkinsea</taxon>
        <taxon>Perkinsida</taxon>
        <taxon>Perkinsidae</taxon>
        <taxon>Perkinsus</taxon>
    </lineage>
</organism>
<sequence length="167" mass="18447">MRSGDYLELQEFKLSDSQSRATTRTTATTVAGDTVEILVDASTPAKQKTKYGLPFIPAGEAALCLMRWMVGCWICNSNGEFLRLTGYVAEVFSLVMVSNWGVALRADATHRRAIPARVMAGEGEFYDFFKEEFIARSFSLAALAAPSHDEVDDSRKRSSSNSRKGFN</sequence>
<evidence type="ECO:0000256" key="1">
    <source>
        <dbReference type="SAM" id="MobiDB-lite"/>
    </source>
</evidence>
<dbReference type="EMBL" id="JAAPAO010002527">
    <property type="protein sequence ID" value="KAF4647560.1"/>
    <property type="molecule type" value="Genomic_DNA"/>
</dbReference>
<accession>A0A7J6KKP3</accession>
<dbReference type="Proteomes" id="UP000591131">
    <property type="component" value="Unassembled WGS sequence"/>
</dbReference>
<evidence type="ECO:0000313" key="2">
    <source>
        <dbReference type="EMBL" id="KAF4647560.1"/>
    </source>
</evidence>
<protein>
    <submittedName>
        <fullName evidence="2">Uncharacterized protein</fullName>
    </submittedName>
</protein>
<feature type="region of interest" description="Disordered" evidence="1">
    <location>
        <begin position="146"/>
        <end position="167"/>
    </location>
</feature>
<dbReference type="AlphaFoldDB" id="A0A7J6KKP3"/>
<feature type="compositionally biased region" description="Basic and acidic residues" evidence="1">
    <location>
        <begin position="147"/>
        <end position="156"/>
    </location>
</feature>
<name>A0A7J6KKP3_PERCH</name>
<dbReference type="OrthoDB" id="10549239at2759"/>
<reference evidence="2 3" key="1">
    <citation type="submission" date="2020-04" db="EMBL/GenBank/DDBJ databases">
        <title>Perkinsus chesapeaki whole genome sequence.</title>
        <authorList>
            <person name="Bogema D.R."/>
        </authorList>
    </citation>
    <scope>NUCLEOTIDE SEQUENCE [LARGE SCALE GENOMIC DNA]</scope>
    <source>
        <strain evidence="2">ATCC PRA-425</strain>
    </source>
</reference>
<proteinExistence type="predicted"/>